<evidence type="ECO:0000313" key="2">
    <source>
        <dbReference type="Proteomes" id="UP000193689"/>
    </source>
</evidence>
<dbReference type="GeneID" id="63780018"/>
<sequence length="112" mass="12650">MSIYRNTQDLFLNGSESRTGVFDLPEDDAEILEKFLSYLCRDNYDDEAYPTSEEPSAATLMSLEDIMDLPVQGEEEAADKHNDSYVLRLTGTDTQTPAPISKKKLILNIQEI</sequence>
<protein>
    <submittedName>
        <fullName evidence="1">Uncharacterized protein</fullName>
    </submittedName>
</protein>
<evidence type="ECO:0000313" key="1">
    <source>
        <dbReference type="EMBL" id="ORY65492.1"/>
    </source>
</evidence>
<dbReference type="Proteomes" id="UP000193689">
    <property type="component" value="Unassembled WGS sequence"/>
</dbReference>
<dbReference type="AlphaFoldDB" id="A0A1Y2E1U1"/>
<dbReference type="InParanoid" id="A0A1Y2E1U1"/>
<organism evidence="1 2">
    <name type="scientific">Pseudomassariella vexata</name>
    <dbReference type="NCBI Taxonomy" id="1141098"/>
    <lineage>
        <taxon>Eukaryota</taxon>
        <taxon>Fungi</taxon>
        <taxon>Dikarya</taxon>
        <taxon>Ascomycota</taxon>
        <taxon>Pezizomycotina</taxon>
        <taxon>Sordariomycetes</taxon>
        <taxon>Xylariomycetidae</taxon>
        <taxon>Amphisphaeriales</taxon>
        <taxon>Pseudomassariaceae</taxon>
        <taxon>Pseudomassariella</taxon>
    </lineage>
</organism>
<proteinExistence type="predicted"/>
<keyword evidence="2" id="KW-1185">Reference proteome</keyword>
<dbReference type="EMBL" id="MCFJ01000006">
    <property type="protein sequence ID" value="ORY65492.1"/>
    <property type="molecule type" value="Genomic_DNA"/>
</dbReference>
<name>A0A1Y2E1U1_9PEZI</name>
<dbReference type="OrthoDB" id="4779389at2759"/>
<gene>
    <name evidence="1" type="ORF">BCR38DRAFT_484908</name>
</gene>
<accession>A0A1Y2E1U1</accession>
<reference evidence="1 2" key="1">
    <citation type="submission" date="2016-07" db="EMBL/GenBank/DDBJ databases">
        <title>Pervasive Adenine N6-methylation of Active Genes in Fungi.</title>
        <authorList>
            <consortium name="DOE Joint Genome Institute"/>
            <person name="Mondo S.J."/>
            <person name="Dannebaum R.O."/>
            <person name="Kuo R.C."/>
            <person name="Labutti K."/>
            <person name="Haridas S."/>
            <person name="Kuo A."/>
            <person name="Salamov A."/>
            <person name="Ahrendt S.R."/>
            <person name="Lipzen A."/>
            <person name="Sullivan W."/>
            <person name="Andreopoulos W.B."/>
            <person name="Clum A."/>
            <person name="Lindquist E."/>
            <person name="Daum C."/>
            <person name="Ramamoorthy G.K."/>
            <person name="Gryganskyi A."/>
            <person name="Culley D."/>
            <person name="Magnuson J.K."/>
            <person name="James T.Y."/>
            <person name="O'Malley M.A."/>
            <person name="Stajich J.E."/>
            <person name="Spatafora J.W."/>
            <person name="Visel A."/>
            <person name="Grigoriev I.V."/>
        </authorList>
    </citation>
    <scope>NUCLEOTIDE SEQUENCE [LARGE SCALE GENOMIC DNA]</scope>
    <source>
        <strain evidence="1 2">CBS 129021</strain>
    </source>
</reference>
<comment type="caution">
    <text evidence="1">The sequence shown here is derived from an EMBL/GenBank/DDBJ whole genome shotgun (WGS) entry which is preliminary data.</text>
</comment>
<dbReference type="RefSeq" id="XP_040716644.1">
    <property type="nucleotide sequence ID" value="XM_040863806.1"/>
</dbReference>